<evidence type="ECO:0000313" key="8">
    <source>
        <dbReference type="EMBL" id="CDS87124.1"/>
    </source>
</evidence>
<evidence type="ECO:0000256" key="2">
    <source>
        <dbReference type="ARBA" id="ARBA00022475"/>
    </source>
</evidence>
<keyword evidence="5 6" id="KW-0472">Membrane</keyword>
<dbReference type="Proteomes" id="UP000879542">
    <property type="component" value="Unassembled WGS sequence"/>
</dbReference>
<evidence type="ECO:0000256" key="4">
    <source>
        <dbReference type="ARBA" id="ARBA00022989"/>
    </source>
</evidence>
<dbReference type="Proteomes" id="UP000189137">
    <property type="component" value="Unassembled WGS sequence"/>
</dbReference>
<feature type="transmembrane region" description="Helical" evidence="6">
    <location>
        <begin position="50"/>
        <end position="69"/>
    </location>
</feature>
<evidence type="ECO:0000313" key="19">
    <source>
        <dbReference type="Proteomes" id="UP000411588"/>
    </source>
</evidence>
<dbReference type="AlphaFoldDB" id="A0A031WDF7"/>
<dbReference type="PANTHER" id="PTHR33545:SF10">
    <property type="entry name" value="UPF0750 MEMBRANE PROTEIN YPJC"/>
    <property type="match status" value="1"/>
</dbReference>
<evidence type="ECO:0000256" key="5">
    <source>
        <dbReference type="ARBA" id="ARBA00023136"/>
    </source>
</evidence>
<dbReference type="Proteomes" id="UP000878956">
    <property type="component" value="Unassembled WGS sequence"/>
</dbReference>
<evidence type="ECO:0000313" key="16">
    <source>
        <dbReference type="Proteomes" id="UP000189137"/>
    </source>
</evidence>
<evidence type="ECO:0000313" key="12">
    <source>
        <dbReference type="EMBL" id="SJS75820.1"/>
    </source>
</evidence>
<dbReference type="Proteomes" id="UP000411588">
    <property type="component" value="Unassembled WGS sequence"/>
</dbReference>
<organism evidence="9">
    <name type="scientific">Clostridioides difficile</name>
    <name type="common">Peptoclostridium difficile</name>
    <dbReference type="NCBI Taxonomy" id="1496"/>
    <lineage>
        <taxon>Bacteria</taxon>
        <taxon>Bacillati</taxon>
        <taxon>Bacillota</taxon>
        <taxon>Clostridia</taxon>
        <taxon>Peptostreptococcales</taxon>
        <taxon>Peptostreptococcaceae</taxon>
        <taxon>Clostridioides</taxon>
    </lineage>
</organism>
<feature type="transmembrane region" description="Helical" evidence="6">
    <location>
        <begin position="147"/>
        <end position="168"/>
    </location>
</feature>
<dbReference type="EMBL" id="CAADAT010000003">
    <property type="protein sequence ID" value="VFD53260.1"/>
    <property type="molecule type" value="Genomic_DNA"/>
</dbReference>
<evidence type="ECO:0000313" key="10">
    <source>
        <dbReference type="EMBL" id="HBH1541782.1"/>
    </source>
</evidence>
<dbReference type="RefSeq" id="WP_003420189.1">
    <property type="nucleotide sequence ID" value="NZ_AP025558.1"/>
</dbReference>
<evidence type="ECO:0000313" key="7">
    <source>
        <dbReference type="EMBL" id="CDS86815.1"/>
    </source>
</evidence>
<feature type="transmembrane region" description="Helical" evidence="6">
    <location>
        <begin position="12"/>
        <end position="30"/>
    </location>
</feature>
<evidence type="ECO:0000256" key="1">
    <source>
        <dbReference type="ARBA" id="ARBA00004651"/>
    </source>
</evidence>
<evidence type="ECO:0000313" key="18">
    <source>
        <dbReference type="Proteomes" id="UP000372533"/>
    </source>
</evidence>
<dbReference type="OMA" id="CLFIQDK"/>
<feature type="transmembrane region" description="Helical" evidence="6">
    <location>
        <begin position="76"/>
        <end position="94"/>
    </location>
</feature>
<dbReference type="Pfam" id="PF02588">
    <property type="entry name" value="YitT_membrane"/>
    <property type="match status" value="1"/>
</dbReference>
<dbReference type="EMBL" id="DAEPXK010000009">
    <property type="protein sequence ID" value="HBH1541782.1"/>
    <property type="molecule type" value="Genomic_DNA"/>
</dbReference>
<reference evidence="10" key="4">
    <citation type="submission" date="2021-06" db="EMBL/GenBank/DDBJ databases">
        <authorList>
            <consortium name="NCBI Pathogen Detection Project"/>
        </authorList>
    </citation>
    <scope>NUCLEOTIDE SEQUENCE</scope>
    <source>
        <strain evidence="11">Clostridioides</strain>
        <strain evidence="10">HN1000</strain>
    </source>
</reference>
<evidence type="ECO:0000313" key="13">
    <source>
        <dbReference type="EMBL" id="VFD33171.1"/>
    </source>
</evidence>
<keyword evidence="2" id="KW-1003">Cell membrane</keyword>
<evidence type="ECO:0000313" key="11">
    <source>
        <dbReference type="EMBL" id="HBH2621480.1"/>
    </source>
</evidence>
<reference evidence="12 16" key="2">
    <citation type="submission" date="2017-02" db="EMBL/GenBank/DDBJ databases">
        <authorList>
            <consortium name="Pathogen Informatics"/>
        </authorList>
    </citation>
    <scope>NUCLEOTIDE SEQUENCE [LARGE SCALE GENOMIC DNA]</scope>
    <source>
        <strain evidence="14 17">078GUE027</strain>
        <strain evidence="13">Clo34</strain>
        <strain evidence="19">clo34</strain>
        <strain evidence="18">tl291</strain>
        <strain evidence="15">Tl291</strain>
        <strain evidence="12 16">VRECD0157</strain>
    </source>
</reference>
<dbReference type="PANTHER" id="PTHR33545">
    <property type="entry name" value="UPF0750 MEMBRANE PROTEIN YITT-RELATED"/>
    <property type="match status" value="1"/>
</dbReference>
<gene>
    <name evidence="9" type="ORF">BN1095_710002</name>
    <name evidence="8" type="ORF">BN1096_610026</name>
    <name evidence="7" type="ORF">BN1097_600022</name>
    <name evidence="10" type="ORF">KRM00_001251</name>
    <name evidence="11" type="ORF">KRQ00_003268</name>
    <name evidence="15" type="ORF">SAMEA1402366_00031</name>
    <name evidence="13" type="ORF">SAMEA1402399_02447</name>
    <name evidence="14" type="ORF">SAMEA1710456_00720</name>
    <name evidence="12" type="ORF">SAMEA3375112_02818</name>
</gene>
<dbReference type="KEGG" id="pdf:CD630DERM_15900"/>
<keyword evidence="3 6" id="KW-0812">Transmembrane</keyword>
<dbReference type="EMBL" id="FUPS01000010">
    <property type="protein sequence ID" value="SJS75820.1"/>
    <property type="molecule type" value="Genomic_DNA"/>
</dbReference>
<proteinExistence type="predicted"/>
<dbReference type="EMBL" id="LK932399">
    <property type="protein sequence ID" value="CDS86815.1"/>
    <property type="molecule type" value="Genomic_DNA"/>
</dbReference>
<accession>A0A031WDF7</accession>
<dbReference type="GO" id="GO:0005886">
    <property type="term" value="C:plasma membrane"/>
    <property type="evidence" value="ECO:0007669"/>
    <property type="project" value="UniProtKB-SubCell"/>
</dbReference>
<reference evidence="9" key="1">
    <citation type="submission" date="2014-07" db="EMBL/GenBank/DDBJ databases">
        <authorList>
            <person name="Monot Marc"/>
        </authorList>
    </citation>
    <scope>NUCLEOTIDE SEQUENCE</scope>
    <source>
        <strain evidence="9">7032989</strain>
        <strain evidence="7">7032994</strain>
    </source>
</reference>
<dbReference type="EMBL" id="DAEQIJ010000020">
    <property type="protein sequence ID" value="HBH2621480.1"/>
    <property type="molecule type" value="Genomic_DNA"/>
</dbReference>
<keyword evidence="4 6" id="KW-1133">Transmembrane helix</keyword>
<dbReference type="InterPro" id="IPR003740">
    <property type="entry name" value="YitT"/>
</dbReference>
<dbReference type="PATRIC" id="fig|1496.1371.peg.3432"/>
<name>A0A031WDF7_CLODI</name>
<reference evidence="10" key="3">
    <citation type="journal article" date="2018" name="Genome Biol.">
        <title>SKESA: strategic k-mer extension for scrupulous assemblies.</title>
        <authorList>
            <person name="Souvorov A."/>
            <person name="Agarwala R."/>
            <person name="Lipman D.J."/>
        </authorList>
    </citation>
    <scope>NUCLEOTIDE SEQUENCE</scope>
    <source>
        <strain evidence="11">Clostridioides</strain>
        <strain evidence="10">HN1000</strain>
    </source>
</reference>
<feature type="transmembrane region" description="Helical" evidence="6">
    <location>
        <begin position="106"/>
        <end position="126"/>
    </location>
</feature>
<sequence>MARRLFLERIGLIFLGSAILAFGVYNFYYLNNITEGGVLGILLLLKNLFNIQPAIANVVIDGLLLLVGYKFFGKKFLIYSIVASITFSVLYDLFEAIGPLVPQSQNMLLSTILAGVTVGTGVGIVVKAGCASGGDDALALVISKTTSLNIGQVYLATDVIVLLLSLFYLSAFDIFYSLIAVTISGKVIDFIYYHGKSLDMDISNDIVPEC</sequence>
<evidence type="ECO:0000256" key="6">
    <source>
        <dbReference type="SAM" id="Phobius"/>
    </source>
</evidence>
<comment type="subcellular location">
    <subcellularLocation>
        <location evidence="1">Cell membrane</location>
        <topology evidence="1">Multi-pass membrane protein</topology>
    </subcellularLocation>
</comment>
<evidence type="ECO:0000313" key="15">
    <source>
        <dbReference type="EMBL" id="VHX91697.1"/>
    </source>
</evidence>
<dbReference type="EMBL" id="CAADAN010000008">
    <property type="protein sequence ID" value="VFD33171.1"/>
    <property type="molecule type" value="Genomic_DNA"/>
</dbReference>
<evidence type="ECO:0000313" key="14">
    <source>
        <dbReference type="EMBL" id="VFD53260.1"/>
    </source>
</evidence>
<protein>
    <submittedName>
        <fullName evidence="9 13">Membrane protein</fullName>
    </submittedName>
    <submittedName>
        <fullName evidence="12">Uncharacterized BCR, YitT family COG1284</fullName>
    </submittedName>
    <submittedName>
        <fullName evidence="10">YitT family protein</fullName>
    </submittedName>
</protein>
<evidence type="ECO:0000313" key="17">
    <source>
        <dbReference type="Proteomes" id="UP000346772"/>
    </source>
</evidence>
<dbReference type="InterPro" id="IPR051461">
    <property type="entry name" value="UPF0750_membrane"/>
</dbReference>
<dbReference type="GeneID" id="66353998"/>
<dbReference type="EMBL" id="CAAJVP010000001">
    <property type="protein sequence ID" value="VHX91697.1"/>
    <property type="molecule type" value="Genomic_DNA"/>
</dbReference>
<dbReference type="Proteomes" id="UP000346772">
    <property type="component" value="Unassembled WGS sequence"/>
</dbReference>
<dbReference type="EMBL" id="LK933416">
    <property type="protein sequence ID" value="CDT74525.1"/>
    <property type="molecule type" value="Genomic_DNA"/>
</dbReference>
<dbReference type="Proteomes" id="UP000372533">
    <property type="component" value="Unassembled WGS sequence"/>
</dbReference>
<evidence type="ECO:0000313" key="9">
    <source>
        <dbReference type="EMBL" id="CDT74525.1"/>
    </source>
</evidence>
<dbReference type="EMBL" id="LK932515">
    <property type="protein sequence ID" value="CDS87124.1"/>
    <property type="molecule type" value="Genomic_DNA"/>
</dbReference>
<evidence type="ECO:0000256" key="3">
    <source>
        <dbReference type="ARBA" id="ARBA00022692"/>
    </source>
</evidence>